<dbReference type="InterPro" id="IPR042118">
    <property type="entry name" value="QueA_dom1"/>
</dbReference>
<comment type="function">
    <text evidence="13">Transfers and isomerizes the ribose moiety from AdoMet to the 7-aminomethyl group of 7-deazaguanine (preQ1-tRNA) to give epoxyqueuosine (oQ-tRNA).</text>
</comment>
<dbReference type="RefSeq" id="WP_108176652.1">
    <property type="nucleotide sequence ID" value="NZ_PZZL01000004.1"/>
</dbReference>
<evidence type="ECO:0000256" key="7">
    <source>
        <dbReference type="ARBA" id="ARBA00022785"/>
    </source>
</evidence>
<dbReference type="Proteomes" id="UP000241808">
    <property type="component" value="Unassembled WGS sequence"/>
</dbReference>
<keyword evidence="15" id="KW-1185">Reference proteome</keyword>
<dbReference type="PANTHER" id="PTHR30307">
    <property type="entry name" value="S-ADENOSYLMETHIONINE:TRNA RIBOSYLTRANSFERASE-ISOMERASE"/>
    <property type="match status" value="1"/>
</dbReference>
<dbReference type="AlphaFoldDB" id="A0A2T4Z557"/>
<evidence type="ECO:0000313" key="14">
    <source>
        <dbReference type="EMBL" id="PTM56986.1"/>
    </source>
</evidence>
<comment type="subunit">
    <text evidence="3 13">Monomer.</text>
</comment>
<evidence type="ECO:0000256" key="4">
    <source>
        <dbReference type="ARBA" id="ARBA00022490"/>
    </source>
</evidence>
<keyword evidence="6 13" id="KW-0949">S-adenosyl-L-methionine</keyword>
<dbReference type="Gene3D" id="3.40.1780.10">
    <property type="entry name" value="QueA-like"/>
    <property type="match status" value="1"/>
</dbReference>
<dbReference type="InterPro" id="IPR036100">
    <property type="entry name" value="QueA_sf"/>
</dbReference>
<dbReference type="SUPFAM" id="SSF111337">
    <property type="entry name" value="QueA-like"/>
    <property type="match status" value="1"/>
</dbReference>
<keyword evidence="14" id="KW-0413">Isomerase</keyword>
<keyword evidence="5 13" id="KW-0808">Transferase</keyword>
<dbReference type="InterPro" id="IPR042119">
    <property type="entry name" value="QueA_dom2"/>
</dbReference>
<comment type="similarity">
    <text evidence="9 13">Belongs to the QueA family.</text>
</comment>
<dbReference type="UniPathway" id="UPA00392"/>
<evidence type="ECO:0000256" key="12">
    <source>
        <dbReference type="ARBA" id="ARBA00076160"/>
    </source>
</evidence>
<evidence type="ECO:0000256" key="3">
    <source>
        <dbReference type="ARBA" id="ARBA00011245"/>
    </source>
</evidence>
<keyword evidence="4 13" id="KW-0963">Cytoplasm</keyword>
<evidence type="ECO:0000256" key="2">
    <source>
        <dbReference type="ARBA" id="ARBA00004691"/>
    </source>
</evidence>
<dbReference type="Pfam" id="PF02547">
    <property type="entry name" value="Queuosine_synth"/>
    <property type="match status" value="1"/>
</dbReference>
<evidence type="ECO:0000313" key="15">
    <source>
        <dbReference type="Proteomes" id="UP000241808"/>
    </source>
</evidence>
<protein>
    <recommendedName>
        <fullName evidence="11 13">S-adenosylmethionine:tRNA ribosyltransferase-isomerase</fullName>
        <ecNumber evidence="10 13">2.4.99.17</ecNumber>
    </recommendedName>
    <alternativeName>
        <fullName evidence="12 13">Queuosine biosynthesis protein QueA</fullName>
    </alternativeName>
</protein>
<evidence type="ECO:0000256" key="8">
    <source>
        <dbReference type="ARBA" id="ARBA00052751"/>
    </source>
</evidence>
<dbReference type="GO" id="GO:0005737">
    <property type="term" value="C:cytoplasm"/>
    <property type="evidence" value="ECO:0007669"/>
    <property type="project" value="UniProtKB-SubCell"/>
</dbReference>
<sequence length="358" mass="39079">MRVDLFDFDLPNDRIALRPANPRDSARFMVVRPGEGIEDRIVRDLPDLLAPGDALVFNDTRVIPAQLEGIRERAGQTASVSATLHKRLSDNRWLAFVKGAKKLQPGDLVRFGETPEACLLAGVHASVIAKDDDGVTFEFEFAGAYLDEAIARIGHIPLPPYIASKRPEDAQDRADYQTVYAKDEGSVAAPTAGLHFTPDLLDRLKARGIELHFVTLHVGAGTFLPVKADDTTAHRMHAEYGQVTPEIAASLNAVRARGGRIVAVGTTSLRLLESAAAEDGTIHPFAAETDIFITPGYRFRAVDALMTNFHLPRSTLFMLVSAFAGLETMKAAYARAIAEGYRFYSYGDSSLLFRAEAP</sequence>
<dbReference type="InterPro" id="IPR003699">
    <property type="entry name" value="QueA"/>
</dbReference>
<evidence type="ECO:0000256" key="9">
    <source>
        <dbReference type="ARBA" id="ARBA00061210"/>
    </source>
</evidence>
<reference evidence="14 15" key="1">
    <citation type="submission" date="2018-04" db="EMBL/GenBank/DDBJ databases">
        <title>Genomic Encyclopedia of Archaeal and Bacterial Type Strains, Phase II (KMG-II): from individual species to whole genera.</title>
        <authorList>
            <person name="Goeker M."/>
        </authorList>
    </citation>
    <scope>NUCLEOTIDE SEQUENCE [LARGE SCALE GENOMIC DNA]</scope>
    <source>
        <strain evidence="14 15">DSM 25521</strain>
    </source>
</reference>
<dbReference type="EMBL" id="PZZL01000004">
    <property type="protein sequence ID" value="PTM56986.1"/>
    <property type="molecule type" value="Genomic_DNA"/>
</dbReference>
<dbReference type="PANTHER" id="PTHR30307:SF0">
    <property type="entry name" value="S-ADENOSYLMETHIONINE:TRNA RIBOSYLTRANSFERASE-ISOMERASE"/>
    <property type="match status" value="1"/>
</dbReference>
<keyword evidence="7 13" id="KW-0671">Queuosine biosynthesis</keyword>
<evidence type="ECO:0000256" key="5">
    <source>
        <dbReference type="ARBA" id="ARBA00022679"/>
    </source>
</evidence>
<dbReference type="HAMAP" id="MF_00113">
    <property type="entry name" value="QueA"/>
    <property type="match status" value="1"/>
</dbReference>
<evidence type="ECO:0000256" key="10">
    <source>
        <dbReference type="ARBA" id="ARBA00066503"/>
    </source>
</evidence>
<dbReference type="OrthoDB" id="9805933at2"/>
<comment type="pathway">
    <text evidence="2 13">tRNA modification; tRNA-queuosine biosynthesis.</text>
</comment>
<proteinExistence type="inferred from homology"/>
<evidence type="ECO:0000256" key="11">
    <source>
        <dbReference type="ARBA" id="ARBA00069325"/>
    </source>
</evidence>
<evidence type="ECO:0000256" key="1">
    <source>
        <dbReference type="ARBA" id="ARBA00004496"/>
    </source>
</evidence>
<dbReference type="FunFam" id="3.40.1780.10:FF:000001">
    <property type="entry name" value="S-adenosylmethionine:tRNA ribosyltransferase-isomerase"/>
    <property type="match status" value="1"/>
</dbReference>
<dbReference type="NCBIfam" id="NF001140">
    <property type="entry name" value="PRK00147.1"/>
    <property type="match status" value="1"/>
</dbReference>
<comment type="caution">
    <text evidence="14">The sequence shown here is derived from an EMBL/GenBank/DDBJ whole genome shotgun (WGS) entry which is preliminary data.</text>
</comment>
<evidence type="ECO:0000256" key="13">
    <source>
        <dbReference type="HAMAP-Rule" id="MF_00113"/>
    </source>
</evidence>
<evidence type="ECO:0000256" key="6">
    <source>
        <dbReference type="ARBA" id="ARBA00022691"/>
    </source>
</evidence>
<organism evidence="14 15">
    <name type="scientific">Phreatobacter oligotrophus</name>
    <dbReference type="NCBI Taxonomy" id="1122261"/>
    <lineage>
        <taxon>Bacteria</taxon>
        <taxon>Pseudomonadati</taxon>
        <taxon>Pseudomonadota</taxon>
        <taxon>Alphaproteobacteria</taxon>
        <taxon>Hyphomicrobiales</taxon>
        <taxon>Phreatobacteraceae</taxon>
        <taxon>Phreatobacter</taxon>
    </lineage>
</organism>
<dbReference type="EC" id="2.4.99.17" evidence="10 13"/>
<comment type="subcellular location">
    <subcellularLocation>
        <location evidence="1 13">Cytoplasm</location>
    </subcellularLocation>
</comment>
<dbReference type="NCBIfam" id="TIGR00113">
    <property type="entry name" value="queA"/>
    <property type="match status" value="1"/>
</dbReference>
<dbReference type="GO" id="GO:0008616">
    <property type="term" value="P:tRNA queuosine(34) biosynthetic process"/>
    <property type="evidence" value="ECO:0007669"/>
    <property type="project" value="UniProtKB-UniRule"/>
</dbReference>
<dbReference type="GO" id="GO:0051075">
    <property type="term" value="F:S-adenosylmethionine:tRNA ribosyltransferase-isomerase activity"/>
    <property type="evidence" value="ECO:0007669"/>
    <property type="project" value="UniProtKB-EC"/>
</dbReference>
<accession>A0A2T4Z557</accession>
<name>A0A2T4Z557_9HYPH</name>
<dbReference type="Gene3D" id="2.40.10.240">
    <property type="entry name" value="QueA-like"/>
    <property type="match status" value="1"/>
</dbReference>
<gene>
    <name evidence="13" type="primary">queA</name>
    <name evidence="14" type="ORF">C8P69_10432</name>
</gene>
<comment type="catalytic activity">
    <reaction evidence="8 13">
        <text>7-aminomethyl-7-carbaguanosine(34) in tRNA + S-adenosyl-L-methionine = epoxyqueuosine(34) in tRNA + adenine + L-methionine + 2 H(+)</text>
        <dbReference type="Rhea" id="RHEA:32155"/>
        <dbReference type="Rhea" id="RHEA-COMP:10342"/>
        <dbReference type="Rhea" id="RHEA-COMP:18582"/>
        <dbReference type="ChEBI" id="CHEBI:15378"/>
        <dbReference type="ChEBI" id="CHEBI:16708"/>
        <dbReference type="ChEBI" id="CHEBI:57844"/>
        <dbReference type="ChEBI" id="CHEBI:59789"/>
        <dbReference type="ChEBI" id="CHEBI:82833"/>
        <dbReference type="ChEBI" id="CHEBI:194443"/>
        <dbReference type="EC" id="2.4.99.17"/>
    </reaction>
</comment>